<proteinExistence type="predicted"/>
<sequence>MGLGVQLNFRVTHFNERSCSPKQAIYPNPEEDVELNVGGEIFSAKVADLTRISGTMLDRMLDQIWMRSLGPEPMFIDRDSKYFGLIVAFLSTNNVKLPHSDTELAAIVQEAELLFSPNQVCYLCGAETKDFHGLYKSLFDFPRDFSYVIGEIDKVYGDCCCCDVRFGKSSFVFHIPAKMLRLAE</sequence>
<evidence type="ECO:0000313" key="3">
    <source>
        <dbReference type="Proteomes" id="UP000252519"/>
    </source>
</evidence>
<dbReference type="PANTHER" id="PTHR11145">
    <property type="entry name" value="BTB/POZ DOMAIN-CONTAINING ADAPTER FOR CUL3-MEDIATED RHOA DEGRADATION PROTEIN FAMILY MEMBER"/>
    <property type="match status" value="1"/>
</dbReference>
<dbReference type="OrthoDB" id="5822382at2759"/>
<dbReference type="Gene3D" id="3.30.710.10">
    <property type="entry name" value="Potassium Channel Kv1.1, Chain A"/>
    <property type="match status" value="1"/>
</dbReference>
<feature type="domain" description="BTB" evidence="1">
    <location>
        <begin position="31"/>
        <end position="132"/>
    </location>
</feature>
<protein>
    <submittedName>
        <fullName evidence="2">K+ channel tetramerization domain protein</fullName>
    </submittedName>
</protein>
<comment type="caution">
    <text evidence="2">The sequence shown here is derived from an EMBL/GenBank/DDBJ whole genome shotgun (WGS) entry which is preliminary data.</text>
</comment>
<dbReference type="SUPFAM" id="SSF54695">
    <property type="entry name" value="POZ domain"/>
    <property type="match status" value="1"/>
</dbReference>
<dbReference type="Proteomes" id="UP000252519">
    <property type="component" value="Unassembled WGS sequence"/>
</dbReference>
<dbReference type="AlphaFoldDB" id="A0A368H3V8"/>
<dbReference type="EMBL" id="JOJR01000015">
    <property type="protein sequence ID" value="RCN51293.1"/>
    <property type="molecule type" value="Genomic_DNA"/>
</dbReference>
<name>A0A368H3V8_ANCCA</name>
<dbReference type="InterPro" id="IPR045068">
    <property type="entry name" value="BACURD1-3"/>
</dbReference>
<evidence type="ECO:0000313" key="2">
    <source>
        <dbReference type="EMBL" id="RCN51293.1"/>
    </source>
</evidence>
<dbReference type="Pfam" id="PF02214">
    <property type="entry name" value="BTB_2"/>
    <property type="match status" value="1"/>
</dbReference>
<keyword evidence="2" id="KW-0406">Ion transport</keyword>
<keyword evidence="3" id="KW-1185">Reference proteome</keyword>
<dbReference type="PANTHER" id="PTHR11145:SF8">
    <property type="entry name" value="RE57120P"/>
    <property type="match status" value="1"/>
</dbReference>
<dbReference type="GO" id="GO:0051260">
    <property type="term" value="P:protein homooligomerization"/>
    <property type="evidence" value="ECO:0007669"/>
    <property type="project" value="InterPro"/>
</dbReference>
<dbReference type="InterPro" id="IPR003131">
    <property type="entry name" value="T1-type_BTB"/>
</dbReference>
<reference evidence="2 3" key="1">
    <citation type="submission" date="2014-10" db="EMBL/GenBank/DDBJ databases">
        <title>Draft genome of the hookworm Ancylostoma caninum.</title>
        <authorList>
            <person name="Mitreva M."/>
        </authorList>
    </citation>
    <scope>NUCLEOTIDE SEQUENCE [LARGE SCALE GENOMIC DNA]</scope>
    <source>
        <strain evidence="2 3">Baltimore</strain>
    </source>
</reference>
<dbReference type="SMART" id="SM00225">
    <property type="entry name" value="BTB"/>
    <property type="match status" value="1"/>
</dbReference>
<gene>
    <name evidence="2" type="ORF">ANCCAN_02659</name>
</gene>
<accession>A0A368H3V8</accession>
<dbReference type="GO" id="GO:0034220">
    <property type="term" value="P:monoatomic ion transmembrane transport"/>
    <property type="evidence" value="ECO:0007669"/>
    <property type="project" value="UniProtKB-KW"/>
</dbReference>
<dbReference type="InterPro" id="IPR000210">
    <property type="entry name" value="BTB/POZ_dom"/>
</dbReference>
<evidence type="ECO:0000259" key="1">
    <source>
        <dbReference type="SMART" id="SM00225"/>
    </source>
</evidence>
<dbReference type="STRING" id="29170.A0A368H3V8"/>
<keyword evidence="2" id="KW-0407">Ion channel</keyword>
<organism evidence="2 3">
    <name type="scientific">Ancylostoma caninum</name>
    <name type="common">Dog hookworm</name>
    <dbReference type="NCBI Taxonomy" id="29170"/>
    <lineage>
        <taxon>Eukaryota</taxon>
        <taxon>Metazoa</taxon>
        <taxon>Ecdysozoa</taxon>
        <taxon>Nematoda</taxon>
        <taxon>Chromadorea</taxon>
        <taxon>Rhabditida</taxon>
        <taxon>Rhabditina</taxon>
        <taxon>Rhabditomorpha</taxon>
        <taxon>Strongyloidea</taxon>
        <taxon>Ancylostomatidae</taxon>
        <taxon>Ancylostomatinae</taxon>
        <taxon>Ancylostoma</taxon>
    </lineage>
</organism>
<dbReference type="CDD" id="cd18316">
    <property type="entry name" value="BTB_POZ_KCTD-like"/>
    <property type="match status" value="1"/>
</dbReference>
<dbReference type="InterPro" id="IPR011333">
    <property type="entry name" value="SKP1/BTB/POZ_sf"/>
</dbReference>
<keyword evidence="2" id="KW-0813">Transport</keyword>